<accession>A0ACB8LT36</accession>
<comment type="caution">
    <text evidence="1">The sequence shown here is derived from an EMBL/GenBank/DDBJ whole genome shotgun (WGS) entry which is preliminary data.</text>
</comment>
<organism evidence="1 2">
    <name type="scientific">Citrus sinensis</name>
    <name type="common">Sweet orange</name>
    <name type="synonym">Citrus aurantium var. sinensis</name>
    <dbReference type="NCBI Taxonomy" id="2711"/>
    <lineage>
        <taxon>Eukaryota</taxon>
        <taxon>Viridiplantae</taxon>
        <taxon>Streptophyta</taxon>
        <taxon>Embryophyta</taxon>
        <taxon>Tracheophyta</taxon>
        <taxon>Spermatophyta</taxon>
        <taxon>Magnoliopsida</taxon>
        <taxon>eudicotyledons</taxon>
        <taxon>Gunneridae</taxon>
        <taxon>Pentapetalae</taxon>
        <taxon>rosids</taxon>
        <taxon>malvids</taxon>
        <taxon>Sapindales</taxon>
        <taxon>Rutaceae</taxon>
        <taxon>Aurantioideae</taxon>
        <taxon>Citrus</taxon>
    </lineage>
</organism>
<name>A0ACB8LT36_CITSI</name>
<sequence>MEAELRTLINGDWELCYMIRYRFVKVLLEIEFQFNGKGNSYPLSGENAWIDKSKGKFFLATERSDYDGSIFGLHQQIDVNVGIHLKHAEVSFAYHFDCRYLIKVMLDLTKCIVEFKQLPSQYISTDAQAVSIAMAHIPAAAYWTFRSIVACYSQTLSLTGLRDAYTASTTEAWELSSLAHKVSSILEHFKKLIAICYQQIDDNRQIEAYHNLVRLLETIHLDNMKVLRALLYPKDDIQPVVDGFTKNRVCCQIPFHAFFWLETPSNARLLFMRTGRLLGMTGINKNLSSYKQ</sequence>
<reference evidence="2" key="1">
    <citation type="journal article" date="2023" name="Hortic. Res.">
        <title>A chromosome-level phased genome enabling allele-level studies in sweet orange: a case study on citrus Huanglongbing tolerance.</title>
        <authorList>
            <person name="Wu B."/>
            <person name="Yu Q."/>
            <person name="Deng Z."/>
            <person name="Duan Y."/>
            <person name="Luo F."/>
            <person name="Gmitter F. Jr."/>
        </authorList>
    </citation>
    <scope>NUCLEOTIDE SEQUENCE [LARGE SCALE GENOMIC DNA]</scope>
    <source>
        <strain evidence="2">cv. Valencia</strain>
    </source>
</reference>
<dbReference type="Proteomes" id="UP000829398">
    <property type="component" value="Chromosome 3"/>
</dbReference>
<proteinExistence type="predicted"/>
<evidence type="ECO:0000313" key="1">
    <source>
        <dbReference type="EMBL" id="KAH9776529.1"/>
    </source>
</evidence>
<dbReference type="EMBL" id="CM039172">
    <property type="protein sequence ID" value="KAH9776529.1"/>
    <property type="molecule type" value="Genomic_DNA"/>
</dbReference>
<gene>
    <name evidence="1" type="ORF">KPL71_006735</name>
</gene>
<keyword evidence="2" id="KW-1185">Reference proteome</keyword>
<protein>
    <submittedName>
        <fullName evidence="1">Uncharacterized protein</fullName>
    </submittedName>
</protein>
<evidence type="ECO:0000313" key="2">
    <source>
        <dbReference type="Proteomes" id="UP000829398"/>
    </source>
</evidence>